<evidence type="ECO:0000313" key="2">
    <source>
        <dbReference type="EMBL" id="KAA1398226.1"/>
    </source>
</evidence>
<keyword evidence="1" id="KW-0472">Membrane</keyword>
<proteinExistence type="predicted"/>
<feature type="transmembrane region" description="Helical" evidence="1">
    <location>
        <begin position="197"/>
        <end position="218"/>
    </location>
</feature>
<dbReference type="OrthoDB" id="4829830at2"/>
<keyword evidence="3" id="KW-1185">Reference proteome</keyword>
<dbReference type="EMBL" id="SDPQ02000002">
    <property type="protein sequence ID" value="KAA1398226.1"/>
    <property type="molecule type" value="Genomic_DNA"/>
</dbReference>
<feature type="transmembrane region" description="Helical" evidence="1">
    <location>
        <begin position="143"/>
        <end position="176"/>
    </location>
</feature>
<name>A0A5M4FGG5_9ACTN</name>
<keyword evidence="1" id="KW-0812">Transmembrane</keyword>
<dbReference type="AlphaFoldDB" id="A0A5M4FGG5"/>
<organism evidence="2 3">
    <name type="scientific">Aeromicrobium ginsengisoli</name>
    <dbReference type="NCBI Taxonomy" id="363867"/>
    <lineage>
        <taxon>Bacteria</taxon>
        <taxon>Bacillati</taxon>
        <taxon>Actinomycetota</taxon>
        <taxon>Actinomycetes</taxon>
        <taxon>Propionibacteriales</taxon>
        <taxon>Nocardioidaceae</taxon>
        <taxon>Aeromicrobium</taxon>
    </lineage>
</organism>
<protein>
    <recommendedName>
        <fullName evidence="4">Glycerophosphoryl diester phosphodiesterase membrane domain-containing protein</fullName>
    </recommendedName>
</protein>
<accession>A0A5M4FGG5</accession>
<feature type="transmembrane region" description="Helical" evidence="1">
    <location>
        <begin position="88"/>
        <end position="108"/>
    </location>
</feature>
<evidence type="ECO:0000313" key="3">
    <source>
        <dbReference type="Proteomes" id="UP000380867"/>
    </source>
</evidence>
<dbReference type="Proteomes" id="UP000380867">
    <property type="component" value="Unassembled WGS sequence"/>
</dbReference>
<reference evidence="2" key="1">
    <citation type="submission" date="2019-09" db="EMBL/GenBank/DDBJ databases">
        <authorList>
            <person name="Li J."/>
        </authorList>
    </citation>
    <scope>NUCLEOTIDE SEQUENCE [LARGE SCALE GENOMIC DNA]</scope>
    <source>
        <strain evidence="2">JCM 14732</strain>
    </source>
</reference>
<evidence type="ECO:0008006" key="4">
    <source>
        <dbReference type="Google" id="ProtNLM"/>
    </source>
</evidence>
<feature type="transmembrane region" description="Helical" evidence="1">
    <location>
        <begin position="46"/>
        <end position="68"/>
    </location>
</feature>
<evidence type="ECO:0000256" key="1">
    <source>
        <dbReference type="SAM" id="Phobius"/>
    </source>
</evidence>
<sequence length="247" mass="27510">MTEPPEGQPPYYPPPPGYYTPPPRQPYEIGEMLSWSWRKFTEHWKVFVLGMVPMILLMIAFYVAYFVFYLDLMLNGEDMSDAEIRRVFIRIGIAIGVFFVLLIPVSLLQTNLQRVALAIADGTTPTFAMLYDTRGFGRLLVTFLTLGAATLVGMVLCFLPGLAFGFFASFTILFVLDQDMRTVEAIKASFRLVREHLGLALLSVLLIGVISGLGSYAIVVGLAVSIPVSLLMQVYCFRALTRGTISQ</sequence>
<keyword evidence="1" id="KW-1133">Transmembrane helix</keyword>
<dbReference type="RefSeq" id="WP_149689655.1">
    <property type="nucleotide sequence ID" value="NZ_SDPQ02000002.1"/>
</dbReference>
<gene>
    <name evidence="2" type="ORF">ESP70_012945</name>
</gene>
<comment type="caution">
    <text evidence="2">The sequence shown here is derived from an EMBL/GenBank/DDBJ whole genome shotgun (WGS) entry which is preliminary data.</text>
</comment>